<evidence type="ECO:0000313" key="2">
    <source>
        <dbReference type="Proteomes" id="UP000241769"/>
    </source>
</evidence>
<sequence length="283" mass="33211">MALATPRPTVLDTICTRQSALKDSTLPISTQRLHVYCIVPASSLEQKELIREEFFEELIYDDSKRTLAKEDLWLKQKNYYLPINGGKPTMEWCLRKVSLYEEHLISYSQLNGKQAIEEAVRVTLEKNPRNIHSSLQHRIIKDLIGWPTKVWRRIYRLPAECTLNVDIHLHSRSRCLPKFGATLTTEHQPDEDAEDIKQRVVSVLSDLRATDAPSRMHTIIEECDSNLHKELVQMKIFREMKQKQPTMSKEESEKLEEPDQWNYETMLDYSLEKGDYNVFYIDE</sequence>
<keyword evidence="2" id="KW-1185">Reference proteome</keyword>
<name>A0A2P6NS33_9EUKA</name>
<organism evidence="1 2">
    <name type="scientific">Planoprotostelium fungivorum</name>
    <dbReference type="NCBI Taxonomy" id="1890364"/>
    <lineage>
        <taxon>Eukaryota</taxon>
        <taxon>Amoebozoa</taxon>
        <taxon>Evosea</taxon>
        <taxon>Variosea</taxon>
        <taxon>Cavosteliida</taxon>
        <taxon>Cavosteliaceae</taxon>
        <taxon>Planoprotostelium</taxon>
    </lineage>
</organism>
<dbReference type="AlphaFoldDB" id="A0A2P6NS33"/>
<dbReference type="Proteomes" id="UP000241769">
    <property type="component" value="Unassembled WGS sequence"/>
</dbReference>
<protein>
    <submittedName>
        <fullName evidence="1">Uncharacterized protein</fullName>
    </submittedName>
</protein>
<evidence type="ECO:0000313" key="1">
    <source>
        <dbReference type="EMBL" id="PRP86783.1"/>
    </source>
</evidence>
<reference evidence="1 2" key="1">
    <citation type="journal article" date="2018" name="Genome Biol. Evol.">
        <title>Multiple Roots of Fruiting Body Formation in Amoebozoa.</title>
        <authorList>
            <person name="Hillmann F."/>
            <person name="Forbes G."/>
            <person name="Novohradska S."/>
            <person name="Ferling I."/>
            <person name="Riege K."/>
            <person name="Groth M."/>
            <person name="Westermann M."/>
            <person name="Marz M."/>
            <person name="Spaller T."/>
            <person name="Winckler T."/>
            <person name="Schaap P."/>
            <person name="Glockner G."/>
        </authorList>
    </citation>
    <scope>NUCLEOTIDE SEQUENCE [LARGE SCALE GENOMIC DNA]</scope>
    <source>
        <strain evidence="1 2">Jena</strain>
    </source>
</reference>
<dbReference type="EMBL" id="MDYQ01000027">
    <property type="protein sequence ID" value="PRP86783.1"/>
    <property type="molecule type" value="Genomic_DNA"/>
</dbReference>
<proteinExistence type="predicted"/>
<accession>A0A2P6NS33</accession>
<gene>
    <name evidence="1" type="ORF">PROFUN_02932</name>
</gene>
<dbReference type="InParanoid" id="A0A2P6NS33"/>
<comment type="caution">
    <text evidence="1">The sequence shown here is derived from an EMBL/GenBank/DDBJ whole genome shotgun (WGS) entry which is preliminary data.</text>
</comment>